<name>A0A0G4N3D6_VERLO</name>
<accession>A0A0G4N3D6</accession>
<sequence>MEHHDQARDLSGVMNACAKLGLMNHGYPGLDKTKIFEGKSELNGRIAAAVDSAPLSRPPR</sequence>
<protein>
    <submittedName>
        <fullName evidence="1">Uncharacterized protein</fullName>
    </submittedName>
</protein>
<dbReference type="Proteomes" id="UP000045706">
    <property type="component" value="Unassembled WGS sequence"/>
</dbReference>
<dbReference type="EMBL" id="CVQI01032319">
    <property type="protein sequence ID" value="CRK40972.1"/>
    <property type="molecule type" value="Genomic_DNA"/>
</dbReference>
<gene>
    <name evidence="1" type="ORF">BN1723_015825</name>
</gene>
<proteinExistence type="predicted"/>
<reference evidence="2" key="1">
    <citation type="submission" date="2015-05" db="EMBL/GenBank/DDBJ databases">
        <authorList>
            <person name="Fogelqvist Johan"/>
        </authorList>
    </citation>
    <scope>NUCLEOTIDE SEQUENCE [LARGE SCALE GENOMIC DNA]</scope>
</reference>
<organism evidence="1 2">
    <name type="scientific">Verticillium longisporum</name>
    <name type="common">Verticillium dahliae var. longisporum</name>
    <dbReference type="NCBI Taxonomy" id="100787"/>
    <lineage>
        <taxon>Eukaryota</taxon>
        <taxon>Fungi</taxon>
        <taxon>Dikarya</taxon>
        <taxon>Ascomycota</taxon>
        <taxon>Pezizomycotina</taxon>
        <taxon>Sordariomycetes</taxon>
        <taxon>Hypocreomycetidae</taxon>
        <taxon>Glomerellales</taxon>
        <taxon>Plectosphaerellaceae</taxon>
        <taxon>Verticillium</taxon>
    </lineage>
</organism>
<dbReference type="AlphaFoldDB" id="A0A0G4N3D6"/>
<evidence type="ECO:0000313" key="1">
    <source>
        <dbReference type="EMBL" id="CRK40972.1"/>
    </source>
</evidence>
<evidence type="ECO:0000313" key="2">
    <source>
        <dbReference type="Proteomes" id="UP000045706"/>
    </source>
</evidence>